<organism evidence="2 3">
    <name type="scientific">Vibrio aestuarianus</name>
    <dbReference type="NCBI Taxonomy" id="28171"/>
    <lineage>
        <taxon>Bacteria</taxon>
        <taxon>Pseudomonadati</taxon>
        <taxon>Pseudomonadota</taxon>
        <taxon>Gammaproteobacteria</taxon>
        <taxon>Vibrionales</taxon>
        <taxon>Vibrionaceae</taxon>
        <taxon>Vibrio</taxon>
    </lineage>
</organism>
<dbReference type="AlphaFoldDB" id="A0ABD7YSD7"/>
<dbReference type="PROSITE" id="PS50943">
    <property type="entry name" value="HTH_CROC1"/>
    <property type="match status" value="1"/>
</dbReference>
<dbReference type="InterPro" id="IPR001387">
    <property type="entry name" value="Cro/C1-type_HTH"/>
</dbReference>
<sequence>MSRESLVRAIKKRRNLAGLTQDEVAELCGMSKKTYQRIEQCKTDIKLSQYESIIRALNVSEIDLLLDKLGYDNASEVDVLAASRLLPQKTRRLLIEFLISLHADLSINNRK</sequence>
<feature type="domain" description="HTH cro/C1-type" evidence="1">
    <location>
        <begin position="10"/>
        <end position="64"/>
    </location>
</feature>
<name>A0ABD7YSD7_9VIBR</name>
<proteinExistence type="predicted"/>
<evidence type="ECO:0000259" key="1">
    <source>
        <dbReference type="PROSITE" id="PS50943"/>
    </source>
</evidence>
<dbReference type="Proteomes" id="UP001241226">
    <property type="component" value="Chromosome 2"/>
</dbReference>
<evidence type="ECO:0000313" key="3">
    <source>
        <dbReference type="Proteomes" id="UP001241226"/>
    </source>
</evidence>
<dbReference type="GeneID" id="83858348"/>
<dbReference type="RefSeq" id="WP_208871622.1">
    <property type="nucleotide sequence ID" value="NZ_CALYLG010000378.1"/>
</dbReference>
<gene>
    <name evidence="2" type="ORF">PYE67_14210</name>
</gene>
<evidence type="ECO:0000313" key="2">
    <source>
        <dbReference type="EMBL" id="WGK87274.1"/>
    </source>
</evidence>
<dbReference type="Pfam" id="PF01381">
    <property type="entry name" value="HTH_3"/>
    <property type="match status" value="1"/>
</dbReference>
<reference evidence="2 3" key="1">
    <citation type="submission" date="2022-02" db="EMBL/GenBank/DDBJ databases">
        <title>Emergence and expansion in Europe of a Vibrio aestuarianus clonal complex pathogenic for oysters.</title>
        <authorList>
            <person name="Mesnil A."/>
            <person name="Travers M.-A."/>
        </authorList>
    </citation>
    <scope>NUCLEOTIDE SEQUENCE [LARGE SCALE GENOMIC DNA]</scope>
    <source>
        <strain evidence="2 3">U17</strain>
    </source>
</reference>
<dbReference type="CDD" id="cd00093">
    <property type="entry name" value="HTH_XRE"/>
    <property type="match status" value="1"/>
</dbReference>
<dbReference type="Gene3D" id="1.10.260.40">
    <property type="entry name" value="lambda repressor-like DNA-binding domains"/>
    <property type="match status" value="1"/>
</dbReference>
<dbReference type="EMBL" id="CP118712">
    <property type="protein sequence ID" value="WGK87274.1"/>
    <property type="molecule type" value="Genomic_DNA"/>
</dbReference>
<protein>
    <submittedName>
        <fullName evidence="2">Helix-turn-helix transcriptional regulator</fullName>
    </submittedName>
</protein>
<dbReference type="InterPro" id="IPR010982">
    <property type="entry name" value="Lambda_DNA-bd_dom_sf"/>
</dbReference>
<dbReference type="SUPFAM" id="SSF47413">
    <property type="entry name" value="lambda repressor-like DNA-binding domains"/>
    <property type="match status" value="1"/>
</dbReference>
<accession>A0ABD7YSD7</accession>
<dbReference type="SMART" id="SM00530">
    <property type="entry name" value="HTH_XRE"/>
    <property type="match status" value="1"/>
</dbReference>